<dbReference type="AlphaFoldDB" id="A0A9W8MSY8"/>
<dbReference type="OrthoDB" id="416253at2759"/>
<evidence type="ECO:0000259" key="4">
    <source>
        <dbReference type="Pfam" id="PF00248"/>
    </source>
</evidence>
<comment type="similarity">
    <text evidence="1">Belongs to the aldo/keto reductase family.</text>
</comment>
<gene>
    <name evidence="5" type="ORF">NLJ89_g8213</name>
</gene>
<dbReference type="InterPro" id="IPR036812">
    <property type="entry name" value="NAD(P)_OxRdtase_dom_sf"/>
</dbReference>
<keyword evidence="2" id="KW-0521">NADP</keyword>
<evidence type="ECO:0000256" key="1">
    <source>
        <dbReference type="ARBA" id="ARBA00007905"/>
    </source>
</evidence>
<evidence type="ECO:0000313" key="5">
    <source>
        <dbReference type="EMBL" id="KAJ3503925.1"/>
    </source>
</evidence>
<feature type="domain" description="NADP-dependent oxidoreductase" evidence="4">
    <location>
        <begin position="18"/>
        <end position="271"/>
    </location>
</feature>
<proteinExistence type="inferred from homology"/>
<dbReference type="EMBL" id="JANKHO010001074">
    <property type="protein sequence ID" value="KAJ3503925.1"/>
    <property type="molecule type" value="Genomic_DNA"/>
</dbReference>
<name>A0A9W8MSY8_9AGAR</name>
<dbReference type="PANTHER" id="PTHR43827">
    <property type="entry name" value="2,5-DIKETO-D-GLUCONIC ACID REDUCTASE"/>
    <property type="match status" value="1"/>
</dbReference>
<dbReference type="PRINTS" id="PR00069">
    <property type="entry name" value="ALDKETRDTASE"/>
</dbReference>
<dbReference type="Proteomes" id="UP001148786">
    <property type="component" value="Unassembled WGS sequence"/>
</dbReference>
<dbReference type="PANTHER" id="PTHR43827:SF3">
    <property type="entry name" value="NADP-DEPENDENT OXIDOREDUCTASE DOMAIN-CONTAINING PROTEIN"/>
    <property type="match status" value="1"/>
</dbReference>
<sequence length="379" mass="42175">MPASKSVKLNTGAEMPTIGLGTWKSGTGEVAHAVEFALKNGYKHIDTATAYENEAEVGQGIKASGVPRDSFFLTTKLNNNDHLRVEEALDFSLKALGTDYLDLWLMHWPAPMVQDLSGPDRSIDWLDTWKKMVEVYKENPGKLKAIGVSNFCIDWLKRLLENSDVVPAVNQIELHPSCTQEELVEFCRQKGIVVTAYSPLGSNDSPLLSNEIAKKIAGKYNVHPANVLISLQANKPGVNVLSKSVTNSRIISNLNVINLTDEEIKELQDIDKTNHFRVCHPNWTGWGSLGFSDCEMLRAIIQKAIESVIHAHILISLPSEIKIEGDGYVLHASRKPWLYGQKLNLAWGNQPIRACPDKWTFVFELVDDDKATPRHAEGL</sequence>
<dbReference type="InterPro" id="IPR023210">
    <property type="entry name" value="NADP_OxRdtase_dom"/>
</dbReference>
<dbReference type="InterPro" id="IPR020471">
    <property type="entry name" value="AKR"/>
</dbReference>
<comment type="caution">
    <text evidence="5">The sequence shown here is derived from an EMBL/GenBank/DDBJ whole genome shotgun (WGS) entry which is preliminary data.</text>
</comment>
<organism evidence="5 6">
    <name type="scientific">Agrocybe chaxingu</name>
    <dbReference type="NCBI Taxonomy" id="84603"/>
    <lineage>
        <taxon>Eukaryota</taxon>
        <taxon>Fungi</taxon>
        <taxon>Dikarya</taxon>
        <taxon>Basidiomycota</taxon>
        <taxon>Agaricomycotina</taxon>
        <taxon>Agaricomycetes</taxon>
        <taxon>Agaricomycetidae</taxon>
        <taxon>Agaricales</taxon>
        <taxon>Agaricineae</taxon>
        <taxon>Strophariaceae</taxon>
        <taxon>Agrocybe</taxon>
    </lineage>
</organism>
<evidence type="ECO:0000256" key="3">
    <source>
        <dbReference type="ARBA" id="ARBA00023002"/>
    </source>
</evidence>
<protein>
    <recommendedName>
        <fullName evidence="4">NADP-dependent oxidoreductase domain-containing protein</fullName>
    </recommendedName>
</protein>
<evidence type="ECO:0000256" key="2">
    <source>
        <dbReference type="ARBA" id="ARBA00022857"/>
    </source>
</evidence>
<keyword evidence="3" id="KW-0560">Oxidoreductase</keyword>
<dbReference type="FunFam" id="3.20.20.100:FF:000002">
    <property type="entry name" value="2,5-diketo-D-gluconic acid reductase A"/>
    <property type="match status" value="1"/>
</dbReference>
<dbReference type="SUPFAM" id="SSF51430">
    <property type="entry name" value="NAD(P)-linked oxidoreductase"/>
    <property type="match status" value="1"/>
</dbReference>
<dbReference type="Pfam" id="PF00248">
    <property type="entry name" value="Aldo_ket_red"/>
    <property type="match status" value="1"/>
</dbReference>
<evidence type="ECO:0000313" key="6">
    <source>
        <dbReference type="Proteomes" id="UP001148786"/>
    </source>
</evidence>
<reference evidence="5" key="1">
    <citation type="submission" date="2022-07" db="EMBL/GenBank/DDBJ databases">
        <title>Genome Sequence of Agrocybe chaxingu.</title>
        <authorList>
            <person name="Buettner E."/>
        </authorList>
    </citation>
    <scope>NUCLEOTIDE SEQUENCE</scope>
    <source>
        <strain evidence="5">MP-N11</strain>
    </source>
</reference>
<keyword evidence="6" id="KW-1185">Reference proteome</keyword>
<dbReference type="GO" id="GO:0016616">
    <property type="term" value="F:oxidoreductase activity, acting on the CH-OH group of donors, NAD or NADP as acceptor"/>
    <property type="evidence" value="ECO:0007669"/>
    <property type="project" value="UniProtKB-ARBA"/>
</dbReference>
<accession>A0A9W8MSY8</accession>
<dbReference type="Gene3D" id="3.20.20.100">
    <property type="entry name" value="NADP-dependent oxidoreductase domain"/>
    <property type="match status" value="1"/>
</dbReference>